<reference evidence="1" key="1">
    <citation type="submission" date="2021-11" db="EMBL/GenBank/DDBJ databases">
        <authorList>
            <person name="Qingchun L."/>
            <person name="Dong Z."/>
            <person name="Zongwei Q."/>
            <person name="Jia Z."/>
            <person name="Duotao L."/>
        </authorList>
    </citation>
    <scope>NUCLEOTIDE SEQUENCE</scope>
    <source>
        <strain evidence="1">WLY-B-L2</strain>
    </source>
</reference>
<dbReference type="EMBL" id="JAJJPB010000001">
    <property type="protein sequence ID" value="MCC9293604.1"/>
    <property type="molecule type" value="Genomic_DNA"/>
</dbReference>
<dbReference type="RefSeq" id="WP_229980634.1">
    <property type="nucleotide sequence ID" value="NZ_JAJJPB010000001.1"/>
</dbReference>
<comment type="caution">
    <text evidence="1">The sequence shown here is derived from an EMBL/GenBank/DDBJ whole genome shotgun (WGS) entry which is preliminary data.</text>
</comment>
<gene>
    <name evidence="1" type="ORF">LN736_01780</name>
</gene>
<evidence type="ECO:0000313" key="1">
    <source>
        <dbReference type="EMBL" id="MCC9293604.1"/>
    </source>
</evidence>
<protein>
    <submittedName>
        <fullName evidence="1">Uncharacterized protein</fullName>
    </submittedName>
</protein>
<evidence type="ECO:0000313" key="2">
    <source>
        <dbReference type="Proteomes" id="UP001165422"/>
    </source>
</evidence>
<proteinExistence type="predicted"/>
<sequence>MKKLLYRMIKQGQVRDILIPLNIVFVDKKDIENSGLEIDQAIEKIAQQIKGPAGINVFDMDACTTSSDGIVLDSAIVKMAASDNGKIHKEFGMLPMEEMKVTDQLISEEPHLAQWKKYYNGRKLFRGPNPAKKMIPVHNAVMTGRAVNNNSATEMMNVVTMEEILLPIFGQLQIMKDQDVLIGYTGEFISVGIGMTVAEKYGRVFPTRQFKAGDTAHGSGEYAKTLKKHIPCIVAPKQVLAKYTIDALEAGMIPGKHIGCSPVVLTIAKYLGADIDFDNITEKAQAELASVGITFDSLKAPVKKLSKEEIIAKADDIIPGVEKPARINSTEFVIKETLDV</sequence>
<accession>A0ABS8N1C4</accession>
<dbReference type="Proteomes" id="UP001165422">
    <property type="component" value="Unassembled WGS sequence"/>
</dbReference>
<keyword evidence="2" id="KW-1185">Reference proteome</keyword>
<name>A0ABS8N1C4_9CLOT</name>
<organism evidence="1 2">
    <name type="scientific">Clostridium aromativorans</name>
    <dbReference type="NCBI Taxonomy" id="2836848"/>
    <lineage>
        <taxon>Bacteria</taxon>
        <taxon>Bacillati</taxon>
        <taxon>Bacillota</taxon>
        <taxon>Clostridia</taxon>
        <taxon>Eubacteriales</taxon>
        <taxon>Clostridiaceae</taxon>
        <taxon>Clostridium</taxon>
    </lineage>
</organism>